<dbReference type="SUPFAM" id="SSF55681">
    <property type="entry name" value="Class II aaRS and biotin synthetases"/>
    <property type="match status" value="1"/>
</dbReference>
<feature type="binding site" evidence="12">
    <location>
        <begin position="233"/>
        <end position="235"/>
    </location>
    <ligand>
        <name>L-serine</name>
        <dbReference type="ChEBI" id="CHEBI:33384"/>
    </ligand>
</feature>
<dbReference type="GO" id="GO:0004828">
    <property type="term" value="F:serine-tRNA ligase activity"/>
    <property type="evidence" value="ECO:0007669"/>
    <property type="project" value="UniProtKB-EC"/>
</dbReference>
<dbReference type="PANTHER" id="PTHR43697:SF1">
    <property type="entry name" value="SERINE--TRNA LIGASE"/>
    <property type="match status" value="1"/>
</dbReference>
<evidence type="ECO:0000256" key="10">
    <source>
        <dbReference type="ARBA" id="ARBA00047929"/>
    </source>
</evidence>
<dbReference type="Pfam" id="PF02403">
    <property type="entry name" value="Seryl_tRNA_N"/>
    <property type="match status" value="1"/>
</dbReference>
<evidence type="ECO:0000256" key="12">
    <source>
        <dbReference type="HAMAP-Rule" id="MF_00176"/>
    </source>
</evidence>
<dbReference type="EMBL" id="JAAOIW010000028">
    <property type="protein sequence ID" value="NHN35225.1"/>
    <property type="molecule type" value="Genomic_DNA"/>
</dbReference>
<comment type="caution">
    <text evidence="12">Lacks conserved residue(s) required for the propagation of feature annotation.</text>
</comment>
<keyword evidence="9 12" id="KW-0030">Aminoacyl-tRNA synthetase</keyword>
<dbReference type="InterPro" id="IPR042103">
    <property type="entry name" value="SerRS_1_N_sf"/>
</dbReference>
<evidence type="ECO:0000256" key="7">
    <source>
        <dbReference type="ARBA" id="ARBA00022840"/>
    </source>
</evidence>
<dbReference type="InterPro" id="IPR006195">
    <property type="entry name" value="aa-tRNA-synth_II"/>
</dbReference>
<feature type="binding site" evidence="12">
    <location>
        <position position="387"/>
    </location>
    <ligand>
        <name>L-serine</name>
        <dbReference type="ChEBI" id="CHEBI:33384"/>
    </ligand>
</feature>
<dbReference type="NCBIfam" id="TIGR00414">
    <property type="entry name" value="serS"/>
    <property type="match status" value="1"/>
</dbReference>
<dbReference type="CDD" id="cd00770">
    <property type="entry name" value="SerRS_core"/>
    <property type="match status" value="1"/>
</dbReference>
<gene>
    <name evidence="12 15" type="primary">serS</name>
    <name evidence="15" type="ORF">G9U52_36475</name>
</gene>
<feature type="binding site" evidence="12">
    <location>
        <begin position="264"/>
        <end position="266"/>
    </location>
    <ligand>
        <name>ATP</name>
        <dbReference type="ChEBI" id="CHEBI:30616"/>
    </ligand>
</feature>
<feature type="coiled-coil region" evidence="13">
    <location>
        <begin position="33"/>
        <end position="84"/>
    </location>
</feature>
<dbReference type="EC" id="6.1.1.11" evidence="12"/>
<comment type="function">
    <text evidence="12">Catalyzes the attachment of serine to tRNA(Ser). Is also able to aminoacylate tRNA(Sec) with serine, to form the misacylated tRNA L-seryl-tRNA(Sec), which will be further converted into selenocysteinyl-tRNA(Sec).</text>
</comment>
<evidence type="ECO:0000256" key="13">
    <source>
        <dbReference type="SAM" id="Coils"/>
    </source>
</evidence>
<comment type="caution">
    <text evidence="15">The sequence shown here is derived from an EMBL/GenBank/DDBJ whole genome shotgun (WGS) entry which is preliminary data.</text>
</comment>
<dbReference type="SUPFAM" id="SSF46589">
    <property type="entry name" value="tRNA-binding arm"/>
    <property type="match status" value="1"/>
</dbReference>
<organism evidence="15 16">
    <name type="scientific">Paenibacillus agricola</name>
    <dbReference type="NCBI Taxonomy" id="2716264"/>
    <lineage>
        <taxon>Bacteria</taxon>
        <taxon>Bacillati</taxon>
        <taxon>Bacillota</taxon>
        <taxon>Bacilli</taxon>
        <taxon>Bacillales</taxon>
        <taxon>Paenibacillaceae</taxon>
        <taxon>Paenibacillus</taxon>
    </lineage>
</organism>
<comment type="domain">
    <text evidence="12">Consists of two distinct domains, a catalytic core and a N-terminal extension that is involved in tRNA binding.</text>
</comment>
<evidence type="ECO:0000256" key="8">
    <source>
        <dbReference type="ARBA" id="ARBA00022917"/>
    </source>
</evidence>
<keyword evidence="6 12" id="KW-0547">Nucleotide-binding</keyword>
<feature type="binding site" evidence="12">
    <location>
        <position position="287"/>
    </location>
    <ligand>
        <name>L-serine</name>
        <dbReference type="ChEBI" id="CHEBI:33384"/>
    </ligand>
</feature>
<dbReference type="PIRSF" id="PIRSF001529">
    <property type="entry name" value="Ser-tRNA-synth_IIa"/>
    <property type="match status" value="1"/>
</dbReference>
<protein>
    <recommendedName>
        <fullName evidence="12">Serine--tRNA ligase</fullName>
        <ecNumber evidence="12">6.1.1.11</ecNumber>
    </recommendedName>
    <alternativeName>
        <fullName evidence="12">Seryl-tRNA synthetase</fullName>
        <shortName evidence="12">SerRS</shortName>
    </alternativeName>
    <alternativeName>
        <fullName evidence="12">Seryl-tRNA(Ser/Sec) synthetase</fullName>
    </alternativeName>
</protein>
<keyword evidence="16" id="KW-1185">Reference proteome</keyword>
<evidence type="ECO:0000256" key="9">
    <source>
        <dbReference type="ARBA" id="ARBA00023146"/>
    </source>
</evidence>
<proteinExistence type="inferred from homology"/>
<comment type="catalytic activity">
    <reaction evidence="10 12">
        <text>tRNA(Sec) + L-serine + ATP = L-seryl-tRNA(Sec) + AMP + diphosphate + H(+)</text>
        <dbReference type="Rhea" id="RHEA:42580"/>
        <dbReference type="Rhea" id="RHEA-COMP:9742"/>
        <dbReference type="Rhea" id="RHEA-COMP:10128"/>
        <dbReference type="ChEBI" id="CHEBI:15378"/>
        <dbReference type="ChEBI" id="CHEBI:30616"/>
        <dbReference type="ChEBI" id="CHEBI:33019"/>
        <dbReference type="ChEBI" id="CHEBI:33384"/>
        <dbReference type="ChEBI" id="CHEBI:78442"/>
        <dbReference type="ChEBI" id="CHEBI:78533"/>
        <dbReference type="ChEBI" id="CHEBI:456215"/>
        <dbReference type="EC" id="6.1.1.11"/>
    </reaction>
</comment>
<comment type="catalytic activity">
    <reaction evidence="11 12">
        <text>tRNA(Ser) + L-serine + ATP = L-seryl-tRNA(Ser) + AMP + diphosphate + H(+)</text>
        <dbReference type="Rhea" id="RHEA:12292"/>
        <dbReference type="Rhea" id="RHEA-COMP:9669"/>
        <dbReference type="Rhea" id="RHEA-COMP:9703"/>
        <dbReference type="ChEBI" id="CHEBI:15378"/>
        <dbReference type="ChEBI" id="CHEBI:30616"/>
        <dbReference type="ChEBI" id="CHEBI:33019"/>
        <dbReference type="ChEBI" id="CHEBI:33384"/>
        <dbReference type="ChEBI" id="CHEBI:78442"/>
        <dbReference type="ChEBI" id="CHEBI:78533"/>
        <dbReference type="ChEBI" id="CHEBI:456215"/>
        <dbReference type="EC" id="6.1.1.11"/>
    </reaction>
</comment>
<feature type="domain" description="Aminoacyl-transfer RNA synthetases class-II family profile" evidence="14">
    <location>
        <begin position="174"/>
        <end position="412"/>
    </location>
</feature>
<dbReference type="Proteomes" id="UP001165962">
    <property type="component" value="Unassembled WGS sequence"/>
</dbReference>
<evidence type="ECO:0000256" key="3">
    <source>
        <dbReference type="ARBA" id="ARBA00010728"/>
    </source>
</evidence>
<dbReference type="PROSITE" id="PS50862">
    <property type="entry name" value="AA_TRNA_LIGASE_II"/>
    <property type="match status" value="1"/>
</dbReference>
<evidence type="ECO:0000256" key="2">
    <source>
        <dbReference type="ARBA" id="ARBA00005045"/>
    </source>
</evidence>
<evidence type="ECO:0000256" key="1">
    <source>
        <dbReference type="ARBA" id="ARBA00004496"/>
    </source>
</evidence>
<dbReference type="InterPro" id="IPR045864">
    <property type="entry name" value="aa-tRNA-synth_II/BPL/LPL"/>
</dbReference>
<evidence type="ECO:0000256" key="11">
    <source>
        <dbReference type="ARBA" id="ARBA00048823"/>
    </source>
</evidence>
<keyword evidence="7 12" id="KW-0067">ATP-binding</keyword>
<keyword evidence="8 12" id="KW-0648">Protein biosynthesis</keyword>
<dbReference type="HAMAP" id="MF_00176">
    <property type="entry name" value="Ser_tRNA_synth_type1"/>
    <property type="match status" value="1"/>
</dbReference>
<dbReference type="Gene3D" id="3.30.930.10">
    <property type="entry name" value="Bira Bifunctional Protein, Domain 2"/>
    <property type="match status" value="1"/>
</dbReference>
<dbReference type="PRINTS" id="PR00981">
    <property type="entry name" value="TRNASYNTHSER"/>
</dbReference>
<keyword evidence="13" id="KW-0175">Coiled coil</keyword>
<dbReference type="Pfam" id="PF00587">
    <property type="entry name" value="tRNA-synt_2b"/>
    <property type="match status" value="1"/>
</dbReference>
<evidence type="ECO:0000256" key="6">
    <source>
        <dbReference type="ARBA" id="ARBA00022741"/>
    </source>
</evidence>
<dbReference type="InterPro" id="IPR002317">
    <property type="entry name" value="Ser-tRNA-ligase_type_1"/>
</dbReference>
<evidence type="ECO:0000256" key="4">
    <source>
        <dbReference type="ARBA" id="ARBA00022490"/>
    </source>
</evidence>
<dbReference type="Gene3D" id="1.10.287.40">
    <property type="entry name" value="Serine-tRNA synthetase, tRNA binding domain"/>
    <property type="match status" value="1"/>
</dbReference>
<dbReference type="InterPro" id="IPR010978">
    <property type="entry name" value="tRNA-bd_arm"/>
</dbReference>
<accession>A0ABX0JFA6</accession>
<comment type="subcellular location">
    <subcellularLocation>
        <location evidence="1 12">Cytoplasm</location>
    </subcellularLocation>
</comment>
<keyword evidence="5 12" id="KW-0436">Ligase</keyword>
<dbReference type="InterPro" id="IPR002314">
    <property type="entry name" value="aa-tRNA-synt_IIb"/>
</dbReference>
<keyword evidence="4 12" id="KW-0963">Cytoplasm</keyword>
<dbReference type="InterPro" id="IPR033729">
    <property type="entry name" value="SerRS_core"/>
</dbReference>
<comment type="subunit">
    <text evidence="12">Homodimer. The tRNA molecule binds across the dimer.</text>
</comment>
<comment type="similarity">
    <text evidence="3 12">Belongs to the class-II aminoacyl-tRNA synthetase family. Type-1 seryl-tRNA synthetase subfamily.</text>
</comment>
<dbReference type="PANTHER" id="PTHR43697">
    <property type="entry name" value="SERYL-TRNA SYNTHETASE"/>
    <property type="match status" value="1"/>
</dbReference>
<feature type="binding site" evidence="12">
    <location>
        <begin position="351"/>
        <end position="354"/>
    </location>
    <ligand>
        <name>ATP</name>
        <dbReference type="ChEBI" id="CHEBI:30616"/>
    </ligand>
</feature>
<evidence type="ECO:0000313" key="16">
    <source>
        <dbReference type="Proteomes" id="UP001165962"/>
    </source>
</evidence>
<name>A0ABX0JFA6_9BACL</name>
<dbReference type="InterPro" id="IPR015866">
    <property type="entry name" value="Ser-tRNA-synth_1_N"/>
</dbReference>
<evidence type="ECO:0000313" key="15">
    <source>
        <dbReference type="EMBL" id="NHN35225.1"/>
    </source>
</evidence>
<reference evidence="15" key="1">
    <citation type="submission" date="2020-03" db="EMBL/GenBank/DDBJ databases">
        <title>Draft sequencing of Paenibacilllus sp. S3N08.</title>
        <authorList>
            <person name="Kim D.-U."/>
        </authorList>
    </citation>
    <scope>NUCLEOTIDE SEQUENCE</scope>
    <source>
        <strain evidence="15">S3N08</strain>
    </source>
</reference>
<evidence type="ECO:0000259" key="14">
    <source>
        <dbReference type="PROSITE" id="PS50862"/>
    </source>
</evidence>
<evidence type="ECO:0000256" key="5">
    <source>
        <dbReference type="ARBA" id="ARBA00022598"/>
    </source>
</evidence>
<comment type="pathway">
    <text evidence="2 12">Aminoacyl-tRNA biosynthesis; selenocysteinyl-tRNA(Sec) biosynthesis; L-seryl-tRNA(Sec) from L-serine and tRNA(Sec): step 1/1.</text>
</comment>
<sequence length="427" mass="48311">MLDVKLFRTEAELERVQQAMTKRGKPLDDISRFTGLDSKRRELLQEVEQLKNRRNVVSQEVAALKKAKQDADALIEEMKGVGDRIKILDDEIRGLETDLNMIIMALPNIPNDSVPVGSSEDDNVEIRRVGEPATFSFEPKPHWEIGQQLGILDFEAAAKVTGSRFVFYKGLGARLERALINFMMDLHSDQHGYEEILPPYIVNRDSLTGTGQLPKFEEDVFKLAGTDYFLIPTAEVPVTNYHRDDLLAPEDLPKYFVAFSACFRSEAGSAGRDTRGLIRQHQFNKVELVKLTVPEHSYDELEKLTADAEKVLQLLGLPYRVLSLCTADLGFSSAKTYDLEVWLPHSAMYREISSCSNFEDFQARRANIRFRRDTKAKPEFVHTLNGSGLALGRTVAAILENYQQEDGSVIVPEVLRPYMNNVIKISK</sequence>
<dbReference type="RefSeq" id="WP_166157647.1">
    <property type="nucleotide sequence ID" value="NZ_JAAOIW010000028.1"/>
</dbReference>